<reference evidence="3" key="1">
    <citation type="journal article" date="2017" name="J. Biotechnol.">
        <title>Complete genome sequence of Novosphingobium resinovorum SA1, a versatile xenobiotic-degrading bacterium capable of utilizing sulfanilic acid.</title>
        <authorList>
            <person name="Hegedus B."/>
            <person name="Kos P.B."/>
            <person name="Balint B."/>
            <person name="Maroti G."/>
            <person name="Gan H.M."/>
            <person name="Perei K."/>
            <person name="Rakhely G."/>
        </authorList>
    </citation>
    <scope>NUCLEOTIDE SEQUENCE [LARGE SCALE GENOMIC DNA]</scope>
    <source>
        <strain evidence="3">SA1</strain>
    </source>
</reference>
<accession>A0A1D8A509</accession>
<dbReference type="KEGG" id="nre:BES08_10865"/>
<dbReference type="RefSeq" id="WP_069708262.1">
    <property type="nucleotide sequence ID" value="NZ_CP017075.1"/>
</dbReference>
<dbReference type="OrthoDB" id="9948679at2"/>
<organism evidence="2 3">
    <name type="scientific">Novosphingobium resinovorum</name>
    <dbReference type="NCBI Taxonomy" id="158500"/>
    <lineage>
        <taxon>Bacteria</taxon>
        <taxon>Pseudomonadati</taxon>
        <taxon>Pseudomonadota</taxon>
        <taxon>Alphaproteobacteria</taxon>
        <taxon>Sphingomonadales</taxon>
        <taxon>Sphingomonadaceae</taxon>
        <taxon>Novosphingobium</taxon>
    </lineage>
</organism>
<keyword evidence="1" id="KW-0472">Membrane</keyword>
<evidence type="ECO:0000256" key="1">
    <source>
        <dbReference type="SAM" id="Phobius"/>
    </source>
</evidence>
<gene>
    <name evidence="2" type="ORF">BES08_10865</name>
</gene>
<dbReference type="EMBL" id="CP017075">
    <property type="protein sequence ID" value="AOR77194.1"/>
    <property type="molecule type" value="Genomic_DNA"/>
</dbReference>
<keyword evidence="1" id="KW-0812">Transmembrane</keyword>
<evidence type="ECO:0000313" key="3">
    <source>
        <dbReference type="Proteomes" id="UP000094626"/>
    </source>
</evidence>
<protein>
    <submittedName>
        <fullName evidence="2">Uncharacterized protein</fullName>
    </submittedName>
</protein>
<evidence type="ECO:0000313" key="2">
    <source>
        <dbReference type="EMBL" id="AOR77194.1"/>
    </source>
</evidence>
<proteinExistence type="predicted"/>
<feature type="transmembrane region" description="Helical" evidence="1">
    <location>
        <begin position="42"/>
        <end position="68"/>
    </location>
</feature>
<name>A0A1D8A509_9SPHN</name>
<dbReference type="Proteomes" id="UP000094626">
    <property type="component" value="Chromosome"/>
</dbReference>
<keyword evidence="1" id="KW-1133">Transmembrane helix</keyword>
<sequence length="80" mass="8772">MRWLYALVLTVGLAMLFGIDAWSHQLTEENERARAFILSDAFWLTLGGGIAAAVASMGSLFLLCLFVPSRSGRNVPERGE</sequence>
<keyword evidence="3" id="KW-1185">Reference proteome</keyword>
<dbReference type="AlphaFoldDB" id="A0A1D8A509"/>